<organism evidence="1 2">
    <name type="scientific">Streptococcus gallolyticus</name>
    <dbReference type="NCBI Taxonomy" id="315405"/>
    <lineage>
        <taxon>Bacteria</taxon>
        <taxon>Bacillati</taxon>
        <taxon>Bacillota</taxon>
        <taxon>Bacilli</taxon>
        <taxon>Lactobacillales</taxon>
        <taxon>Streptococcaceae</taxon>
        <taxon>Streptococcus</taxon>
    </lineage>
</organism>
<dbReference type="AlphaFoldDB" id="A0A368UC55"/>
<comment type="caution">
    <text evidence="1">The sequence shown here is derived from an EMBL/GenBank/DDBJ whole genome shotgun (WGS) entry which is preliminary data.</text>
</comment>
<gene>
    <name evidence="1" type="ORF">CAC02_08145</name>
</gene>
<dbReference type="Pfam" id="PF16993">
    <property type="entry name" value="Asp1"/>
    <property type="match status" value="1"/>
</dbReference>
<reference evidence="1 2" key="1">
    <citation type="journal article" date="2018" name="Sci. Rep.">
        <title>Network-guided genomic and metagenomic analysis of the faecal microbiota of the critically endangered kakapo.</title>
        <authorList>
            <person name="Waite D.W."/>
            <person name="Dsouza M."/>
            <person name="Sekiguchi Y."/>
            <person name="Hugenholtz P."/>
            <person name="Taylor M.W."/>
        </authorList>
    </citation>
    <scope>NUCLEOTIDE SEQUENCE [LARGE SCALE GENOMIC DNA]</scope>
    <source>
        <strain evidence="1 2">BI02</strain>
    </source>
</reference>
<protein>
    <submittedName>
        <fullName evidence="1">Accessory Sec system protein Asp1</fullName>
    </submittedName>
</protein>
<evidence type="ECO:0000313" key="1">
    <source>
        <dbReference type="EMBL" id="RCW16501.1"/>
    </source>
</evidence>
<sequence>MYYFIPAWYPQSNWWDDPTSKWYRPQSVSFDDTLSQMKLFKKHRDALQVLVLNYYPTLRYFLHRYDVDEVPSWSAFDVIQDIKEPSVRVLSIDDLSWPEGTEFVHTPFVMVAFHANQKIATIEFGIEGQLLFVEQFEQGELVKRLTFDDRGFLSSITHYRHEQPHSRDYLNLDGKWQIRQDLVSGQITVNPACAHRFHKAFYERIEDLIAEVLIAYTKTAAFEMPDFILSAASPAHSSLLVTAFDKKDLIWSFFKKRFPMTDKEQILELLSGVKLALTDSISSQRQLSQLSQTNLQQVPLYDSRLSLGKSREMKNQEIYLYSDGLTLEQLTNTLALTFEMMAENDSLILKVISYKAALDEQAQMTDIITRLLEEAATPYLYLAAQETLAAENDVDDSQEQEKSRVQLHFLTTEIAILAQLETARLVVDLSDAPDNYTQVAAISAGIPQINTVETEYVTHQENGLIITSDEELLAGYHYYLDTLTNWNHSLIYSVKKISSFTSDELVNKIETGMRKGSHV</sequence>
<dbReference type="GO" id="GO:0015031">
    <property type="term" value="P:protein transport"/>
    <property type="evidence" value="ECO:0007669"/>
    <property type="project" value="InterPro"/>
</dbReference>
<dbReference type="Proteomes" id="UP000253215">
    <property type="component" value="Unassembled WGS sequence"/>
</dbReference>
<name>A0A368UC55_9STRE</name>
<accession>A0A368UC55</accession>
<dbReference type="NCBIfam" id="TIGR03713">
    <property type="entry name" value="acc_sec_asp1"/>
    <property type="match status" value="1"/>
</dbReference>
<dbReference type="InterPro" id="IPR022372">
    <property type="entry name" value="Accessory_SS_Asp1"/>
</dbReference>
<proteinExistence type="predicted"/>
<evidence type="ECO:0000313" key="2">
    <source>
        <dbReference type="Proteomes" id="UP000253215"/>
    </source>
</evidence>
<dbReference type="EMBL" id="NETH01000041">
    <property type="protein sequence ID" value="RCW16501.1"/>
    <property type="molecule type" value="Genomic_DNA"/>
</dbReference>